<gene>
    <name evidence="2" type="ORF">P9B03_11680</name>
</gene>
<dbReference type="Pfam" id="PF12679">
    <property type="entry name" value="ABC2_membrane_2"/>
    <property type="match status" value="1"/>
</dbReference>
<feature type="transmembrane region" description="Helical" evidence="1">
    <location>
        <begin position="73"/>
        <end position="90"/>
    </location>
</feature>
<evidence type="ECO:0000313" key="3">
    <source>
        <dbReference type="Proteomes" id="UP001344888"/>
    </source>
</evidence>
<reference evidence="2 3" key="1">
    <citation type="submission" date="2023-03" db="EMBL/GenBank/DDBJ databases">
        <title>Bacillus Genome Sequencing.</title>
        <authorList>
            <person name="Dunlap C."/>
        </authorList>
    </citation>
    <scope>NUCLEOTIDE SEQUENCE [LARGE SCALE GENOMIC DNA]</scope>
    <source>
        <strain evidence="2 3">B-59205</strain>
    </source>
</reference>
<dbReference type="PANTHER" id="PTHR43471">
    <property type="entry name" value="ABC TRANSPORTER PERMEASE"/>
    <property type="match status" value="1"/>
</dbReference>
<accession>A0AAW9NNU0</accession>
<dbReference type="GO" id="GO:0005886">
    <property type="term" value="C:plasma membrane"/>
    <property type="evidence" value="ECO:0007669"/>
    <property type="project" value="UniProtKB-SubCell"/>
</dbReference>
<evidence type="ECO:0000313" key="2">
    <source>
        <dbReference type="EMBL" id="MEC1179145.1"/>
    </source>
</evidence>
<keyword evidence="3" id="KW-1185">Reference proteome</keyword>
<feature type="transmembrane region" description="Helical" evidence="1">
    <location>
        <begin position="179"/>
        <end position="204"/>
    </location>
</feature>
<feature type="transmembrane region" description="Helical" evidence="1">
    <location>
        <begin position="139"/>
        <end position="167"/>
    </location>
</feature>
<keyword evidence="1" id="KW-0812">Transmembrane</keyword>
<dbReference type="AlphaFoldDB" id="A0AAW9NNU0"/>
<comment type="caution">
    <text evidence="2">The sequence shown here is derived from an EMBL/GenBank/DDBJ whole genome shotgun (WGS) entry which is preliminary data.</text>
</comment>
<dbReference type="RefSeq" id="WP_326123638.1">
    <property type="nucleotide sequence ID" value="NZ_JARSFG010000016.1"/>
</dbReference>
<evidence type="ECO:0000256" key="1">
    <source>
        <dbReference type="SAM" id="Phobius"/>
    </source>
</evidence>
<feature type="transmembrane region" description="Helical" evidence="1">
    <location>
        <begin position="226"/>
        <end position="247"/>
    </location>
</feature>
<proteinExistence type="predicted"/>
<keyword evidence="1" id="KW-1133">Transmembrane helix</keyword>
<feature type="transmembrane region" description="Helical" evidence="1">
    <location>
        <begin position="20"/>
        <end position="39"/>
    </location>
</feature>
<dbReference type="GO" id="GO:0140359">
    <property type="term" value="F:ABC-type transporter activity"/>
    <property type="evidence" value="ECO:0007669"/>
    <property type="project" value="InterPro"/>
</dbReference>
<protein>
    <submittedName>
        <fullName evidence="2">DUF2705 family protein</fullName>
    </submittedName>
</protein>
<dbReference type="Proteomes" id="UP001344888">
    <property type="component" value="Unassembled WGS sequence"/>
</dbReference>
<keyword evidence="1" id="KW-0472">Membrane</keyword>
<sequence length="257" mass="28302">MNVLLKKEFLESWRSFKFLWIPLIFIFFGVTEPLTNYYMEDILSAVGNMPEGFQMLFPELTAADILAATTGQYQLIGLIVLISAFIGSVSRERQNGTATLLYVRPISAMSVFISKWLIASFVGVLSAVLGYAASMYYTAILFGGVAASGFVKMLLTYCLWLLLVMAVTVAMSAAFQTGIAAAVAIVLLPFGLLIDSAIGGFWIWTPWKLANYGVGFVAGTVEMKDFWLALFVAVVVMISFIVIGIFATKRNWRLTKV</sequence>
<name>A0AAW9NNU0_9BACL</name>
<feature type="transmembrane region" description="Helical" evidence="1">
    <location>
        <begin position="111"/>
        <end position="133"/>
    </location>
</feature>
<organism evidence="2 3">
    <name type="scientific">Metasolibacillus meyeri</name>
    <dbReference type="NCBI Taxonomy" id="1071052"/>
    <lineage>
        <taxon>Bacteria</taxon>
        <taxon>Bacillati</taxon>
        <taxon>Bacillota</taxon>
        <taxon>Bacilli</taxon>
        <taxon>Bacillales</taxon>
        <taxon>Caryophanaceae</taxon>
        <taxon>Metasolibacillus</taxon>
    </lineage>
</organism>
<dbReference type="EMBL" id="JARSFG010000016">
    <property type="protein sequence ID" value="MEC1179145.1"/>
    <property type="molecule type" value="Genomic_DNA"/>
</dbReference>